<evidence type="ECO:0000256" key="2">
    <source>
        <dbReference type="ARBA" id="ARBA00022692"/>
    </source>
</evidence>
<reference evidence="11" key="3">
    <citation type="submission" date="2025-09" db="UniProtKB">
        <authorList>
            <consortium name="Ensembl"/>
        </authorList>
    </citation>
    <scope>IDENTIFICATION</scope>
    <source>
        <strain evidence="11">Glennie</strain>
    </source>
</reference>
<dbReference type="InterPro" id="IPR015321">
    <property type="entry name" value="TypeI_recpt_CBD"/>
</dbReference>
<dbReference type="FunFam" id="2.60.40.10:FF:000741">
    <property type="entry name" value="Interleukin 5 receptor subunit alpha"/>
    <property type="match status" value="1"/>
</dbReference>
<dbReference type="Pfam" id="PF09240">
    <property type="entry name" value="IL6Ra-bind"/>
    <property type="match status" value="1"/>
</dbReference>
<keyword evidence="7" id="KW-0325">Glycoprotein</keyword>
<dbReference type="InterPro" id="IPR013783">
    <property type="entry name" value="Ig-like_fold"/>
</dbReference>
<reference evidence="11" key="2">
    <citation type="submission" date="2025-08" db="UniProtKB">
        <authorList>
            <consortium name="Ensembl"/>
        </authorList>
    </citation>
    <scope>IDENTIFICATION</scope>
    <source>
        <strain evidence="11">Glennie</strain>
    </source>
</reference>
<keyword evidence="5 8" id="KW-0472">Membrane</keyword>
<feature type="chain" id="PRO_5026177302" evidence="9">
    <location>
        <begin position="21"/>
        <end position="391"/>
    </location>
</feature>
<evidence type="ECO:0000256" key="3">
    <source>
        <dbReference type="ARBA" id="ARBA00022729"/>
    </source>
</evidence>
<protein>
    <submittedName>
        <fullName evidence="11">Interleukin 5 receptor subunit alpha</fullName>
    </submittedName>
</protein>
<dbReference type="FunFam" id="2.60.40.10:FF:000818">
    <property type="entry name" value="Interleukin 5 receptor subunit alpha"/>
    <property type="match status" value="1"/>
</dbReference>
<dbReference type="CTD" id="3568"/>
<gene>
    <name evidence="11" type="primary">IL5RA</name>
</gene>
<evidence type="ECO:0000256" key="1">
    <source>
        <dbReference type="ARBA" id="ARBA00004479"/>
    </source>
</evidence>
<evidence type="ECO:0000259" key="10">
    <source>
        <dbReference type="Pfam" id="PF09240"/>
    </source>
</evidence>
<keyword evidence="12" id="KW-1185">Reference proteome</keyword>
<keyword evidence="2 8" id="KW-0812">Transmembrane</keyword>
<dbReference type="Gene3D" id="2.60.40.10">
    <property type="entry name" value="Immunoglobulins"/>
    <property type="match status" value="3"/>
</dbReference>
<sequence length="391" mass="44634">MIVTMITVLLLLWSTVGWQADSSQGKEATVLLLPPVNFTIKITGLAKVLLHWEPNPDQEPKNYHLAYRVKINHPQEDDYEIEETESTYTAILHTGFSADVQTIFYNGGHYLESKWASADLQAPPGSLGTSVTNLSCGINTLPNNFVSLYCTWEVGEDAPEDTQYFFFYRYGEYTEECQEYSKDIWRRNIDCWFSRTHIYSKGQLKLAVHVNGSSRHAIIKPYDQLFALHAIDQVNPPVNITAMIERDYLSLQWEKPVSAFPSHCFVYEVNNYNLKTGSEQKATIEANTLSLVIDATCKYSVKIRATVHSSCRSEGLWSKWSEPIYIGKDEQWIPGEWLLSLLSGVILLVLALICRLCHLWTKLFPPVPAPNSNMEDLFLNNIYENGEILKF</sequence>
<dbReference type="GeneID" id="100093035"/>
<evidence type="ECO:0000256" key="5">
    <source>
        <dbReference type="ARBA" id="ARBA00023136"/>
    </source>
</evidence>
<evidence type="ECO:0000313" key="11">
    <source>
        <dbReference type="Ensembl" id="ENSOANP00000048641.1"/>
    </source>
</evidence>
<proteinExistence type="predicted"/>
<dbReference type="InterPro" id="IPR036116">
    <property type="entry name" value="FN3_sf"/>
</dbReference>
<dbReference type="Bgee" id="ENSOANG00000015382">
    <property type="expression patterns" value="Expressed in liver and 2 other cell types or tissues"/>
</dbReference>
<keyword evidence="4 8" id="KW-1133">Transmembrane helix</keyword>
<evidence type="ECO:0000256" key="4">
    <source>
        <dbReference type="ARBA" id="ARBA00022989"/>
    </source>
</evidence>
<reference evidence="11 12" key="1">
    <citation type="journal article" date="2008" name="Nature">
        <title>Genome analysis of the platypus reveals unique signatures of evolution.</title>
        <authorList>
            <person name="Warren W.C."/>
            <person name="Hillier L.W."/>
            <person name="Marshall Graves J.A."/>
            <person name="Birney E."/>
            <person name="Ponting C.P."/>
            <person name="Grutzner F."/>
            <person name="Belov K."/>
            <person name="Miller W."/>
            <person name="Clarke L."/>
            <person name="Chinwalla A.T."/>
            <person name="Yang S.P."/>
            <person name="Heger A."/>
            <person name="Locke D.P."/>
            <person name="Miethke P."/>
            <person name="Waters P.D."/>
            <person name="Veyrunes F."/>
            <person name="Fulton L."/>
            <person name="Fulton B."/>
            <person name="Graves T."/>
            <person name="Wallis J."/>
            <person name="Puente X.S."/>
            <person name="Lopez-Otin C."/>
            <person name="Ordonez G.R."/>
            <person name="Eichler E.E."/>
            <person name="Chen L."/>
            <person name="Cheng Z."/>
            <person name="Deakin J.E."/>
            <person name="Alsop A."/>
            <person name="Thompson K."/>
            <person name="Kirby P."/>
            <person name="Papenfuss A.T."/>
            <person name="Wakefield M.J."/>
            <person name="Olender T."/>
            <person name="Lancet D."/>
            <person name="Huttley G.A."/>
            <person name="Smit A.F."/>
            <person name="Pask A."/>
            <person name="Temple-Smith P."/>
            <person name="Batzer M.A."/>
            <person name="Walker J.A."/>
            <person name="Konkel M.K."/>
            <person name="Harris R.S."/>
            <person name="Whittington C.M."/>
            <person name="Wong E.S."/>
            <person name="Gemmell N.J."/>
            <person name="Buschiazzo E."/>
            <person name="Vargas Jentzsch I.M."/>
            <person name="Merkel A."/>
            <person name="Schmitz J."/>
            <person name="Zemann A."/>
            <person name="Churakov G."/>
            <person name="Kriegs J.O."/>
            <person name="Brosius J."/>
            <person name="Murchison E.P."/>
            <person name="Sachidanandam R."/>
            <person name="Smith C."/>
            <person name="Hannon G.J."/>
            <person name="Tsend-Ayush E."/>
            <person name="McMillan D."/>
            <person name="Attenborough R."/>
            <person name="Rens W."/>
            <person name="Ferguson-Smith M."/>
            <person name="Lefevre C.M."/>
            <person name="Sharp J.A."/>
            <person name="Nicholas K.R."/>
            <person name="Ray D.A."/>
            <person name="Kube M."/>
            <person name="Reinhardt R."/>
            <person name="Pringle T.H."/>
            <person name="Taylor J."/>
            <person name="Jones R.C."/>
            <person name="Nixon B."/>
            <person name="Dacheux J.L."/>
            <person name="Niwa H."/>
            <person name="Sekita Y."/>
            <person name="Huang X."/>
            <person name="Stark A."/>
            <person name="Kheradpour P."/>
            <person name="Kellis M."/>
            <person name="Flicek P."/>
            <person name="Chen Y."/>
            <person name="Webber C."/>
            <person name="Hardison R."/>
            <person name="Nelson J."/>
            <person name="Hallsworth-Pepin K."/>
            <person name="Delehaunty K."/>
            <person name="Markovic C."/>
            <person name="Minx P."/>
            <person name="Feng Y."/>
            <person name="Kremitzki C."/>
            <person name="Mitreva M."/>
            <person name="Glasscock J."/>
            <person name="Wylie T."/>
            <person name="Wohldmann P."/>
            <person name="Thiru P."/>
            <person name="Nhan M.N."/>
            <person name="Pohl C.S."/>
            <person name="Smith S.M."/>
            <person name="Hou S."/>
            <person name="Nefedov M."/>
            <person name="de Jong P.J."/>
            <person name="Renfree M.B."/>
            <person name="Mardis E.R."/>
            <person name="Wilson R.K."/>
        </authorList>
    </citation>
    <scope>NUCLEOTIDE SEQUENCE [LARGE SCALE GENOMIC DNA]</scope>
    <source>
        <strain evidence="11 12">Glennie</strain>
    </source>
</reference>
<evidence type="ECO:0000256" key="6">
    <source>
        <dbReference type="ARBA" id="ARBA00023170"/>
    </source>
</evidence>
<evidence type="ECO:0000256" key="8">
    <source>
        <dbReference type="SAM" id="Phobius"/>
    </source>
</evidence>
<dbReference type="Ensembl" id="ENSOANT00000050962.1">
    <property type="protein sequence ID" value="ENSOANP00000048641.1"/>
    <property type="gene ID" value="ENSOANG00000015382.4"/>
</dbReference>
<keyword evidence="3 9" id="KW-0732">Signal</keyword>
<organism evidence="11 12">
    <name type="scientific">Ornithorhynchus anatinus</name>
    <name type="common">Duckbill platypus</name>
    <dbReference type="NCBI Taxonomy" id="9258"/>
    <lineage>
        <taxon>Eukaryota</taxon>
        <taxon>Metazoa</taxon>
        <taxon>Chordata</taxon>
        <taxon>Craniata</taxon>
        <taxon>Vertebrata</taxon>
        <taxon>Euteleostomi</taxon>
        <taxon>Mammalia</taxon>
        <taxon>Monotremata</taxon>
        <taxon>Ornithorhynchidae</taxon>
        <taxon>Ornithorhynchus</taxon>
    </lineage>
</organism>
<dbReference type="RefSeq" id="XP_039766363.1">
    <property type="nucleotide sequence ID" value="XM_039910429.1"/>
</dbReference>
<name>A0A6I8P8G3_ORNAN</name>
<keyword evidence="6" id="KW-0675">Receptor</keyword>
<feature type="transmembrane region" description="Helical" evidence="8">
    <location>
        <begin position="337"/>
        <end position="357"/>
    </location>
</feature>
<evidence type="ECO:0000256" key="9">
    <source>
        <dbReference type="SAM" id="SignalP"/>
    </source>
</evidence>
<dbReference type="GeneTree" id="ENSGT00940000160890"/>
<feature type="signal peptide" evidence="9">
    <location>
        <begin position="1"/>
        <end position="20"/>
    </location>
</feature>
<dbReference type="GO" id="GO:0016020">
    <property type="term" value="C:membrane"/>
    <property type="evidence" value="ECO:0007669"/>
    <property type="project" value="UniProtKB-SubCell"/>
</dbReference>
<dbReference type="Proteomes" id="UP000002279">
    <property type="component" value="Chromosome X1"/>
</dbReference>
<dbReference type="AlphaFoldDB" id="A0A6I8P8G3"/>
<dbReference type="SUPFAM" id="SSF49265">
    <property type="entry name" value="Fibronectin type III"/>
    <property type="match status" value="2"/>
</dbReference>
<accession>A0A6I8P8G3</accession>
<evidence type="ECO:0000313" key="12">
    <source>
        <dbReference type="Proteomes" id="UP000002279"/>
    </source>
</evidence>
<dbReference type="PANTHER" id="PTHR23037">
    <property type="entry name" value="CYTOKINE RECEPTOR"/>
    <property type="match status" value="1"/>
</dbReference>
<dbReference type="PANTHER" id="PTHR23037:SF46">
    <property type="entry name" value="INTERLEUKIN 5 RECEPTOR SUBUNIT ALPHA"/>
    <property type="match status" value="1"/>
</dbReference>
<comment type="subcellular location">
    <subcellularLocation>
        <location evidence="1">Membrane</location>
        <topology evidence="1">Single-pass type I membrane protein</topology>
    </subcellularLocation>
</comment>
<feature type="domain" description="Type I cytokine receptor cytokine-binding" evidence="10">
    <location>
        <begin position="133"/>
        <end position="230"/>
    </location>
</feature>
<evidence type="ECO:0000256" key="7">
    <source>
        <dbReference type="ARBA" id="ARBA00023180"/>
    </source>
</evidence>